<evidence type="ECO:0000256" key="3">
    <source>
        <dbReference type="ARBA" id="ARBA00002803"/>
    </source>
</evidence>
<dbReference type="GO" id="GO:0004746">
    <property type="term" value="F:riboflavin synthase activity"/>
    <property type="evidence" value="ECO:0007669"/>
    <property type="project" value="UniProtKB-EC"/>
</dbReference>
<gene>
    <name evidence="15" type="ORF">ETD86_24705</name>
</gene>
<dbReference type="PANTHER" id="PTHR21098:SF12">
    <property type="entry name" value="RIBOFLAVIN SYNTHASE"/>
    <property type="match status" value="1"/>
</dbReference>
<evidence type="ECO:0000256" key="2">
    <source>
        <dbReference type="ARBA" id="ARBA00002284"/>
    </source>
</evidence>
<evidence type="ECO:0000259" key="14">
    <source>
        <dbReference type="PROSITE" id="PS51177"/>
    </source>
</evidence>
<keyword evidence="11" id="KW-0677">Repeat</keyword>
<dbReference type="SUPFAM" id="SSF63380">
    <property type="entry name" value="Riboflavin synthase domain-like"/>
    <property type="match status" value="2"/>
</dbReference>
<comment type="pathway">
    <text evidence="4">Cofactor biosynthesis; riboflavin biosynthesis; riboflavin from 2-hydroxy-3-oxobutyl phosphate and 5-amino-6-(D-ribitylamino)uracil: step 2/2.</text>
</comment>
<evidence type="ECO:0000256" key="6">
    <source>
        <dbReference type="ARBA" id="ARBA00012153"/>
    </source>
</evidence>
<dbReference type="Pfam" id="PF00926">
    <property type="entry name" value="DHBP_synthase"/>
    <property type="match status" value="1"/>
</dbReference>
<evidence type="ECO:0000256" key="13">
    <source>
        <dbReference type="SAM" id="MobiDB-lite"/>
    </source>
</evidence>
<dbReference type="EC" id="4.1.99.12" evidence="6"/>
<proteinExistence type="predicted"/>
<dbReference type="InterPro" id="IPR017938">
    <property type="entry name" value="Riboflavin_synthase-like_b-brl"/>
</dbReference>
<evidence type="ECO:0000313" key="15">
    <source>
        <dbReference type="EMBL" id="TMR16590.1"/>
    </source>
</evidence>
<feature type="domain" description="Lumazine-binding" evidence="14">
    <location>
        <begin position="1"/>
        <end position="92"/>
    </location>
</feature>
<feature type="repeat" description="Lumazine-binding" evidence="12">
    <location>
        <begin position="93"/>
        <end position="189"/>
    </location>
</feature>
<evidence type="ECO:0000256" key="11">
    <source>
        <dbReference type="ARBA" id="ARBA00022737"/>
    </source>
</evidence>
<feature type="region of interest" description="Disordered" evidence="13">
    <location>
        <begin position="282"/>
        <end position="302"/>
    </location>
</feature>
<dbReference type="InterPro" id="IPR026017">
    <property type="entry name" value="Lumazine-bd_dom"/>
</dbReference>
<comment type="function">
    <text evidence="3">Catalyzes the dismutation of two molecules of 6,7-dimethyl-8-ribityllumazine, resulting in the formation of riboflavin and 5-amino-6-(D-ribitylamino)uracil.</text>
</comment>
<organism evidence="15 16">
    <name type="scientific">Nonomuraea turkmeniaca</name>
    <dbReference type="NCBI Taxonomy" id="103838"/>
    <lineage>
        <taxon>Bacteria</taxon>
        <taxon>Bacillati</taxon>
        <taxon>Actinomycetota</taxon>
        <taxon>Actinomycetes</taxon>
        <taxon>Streptosporangiales</taxon>
        <taxon>Streptosporangiaceae</taxon>
        <taxon>Nonomuraea</taxon>
    </lineage>
</organism>
<dbReference type="InterPro" id="IPR023366">
    <property type="entry name" value="ATP_synth_asu-like_sf"/>
</dbReference>
<dbReference type="CDD" id="cd00402">
    <property type="entry name" value="Riboflavin_synthase_like"/>
    <property type="match status" value="1"/>
</dbReference>
<protein>
    <recommendedName>
        <fullName evidence="8">Riboflavin synthase</fullName>
        <ecNumber evidence="7">2.5.1.9</ecNumber>
        <ecNumber evidence="6">4.1.99.12</ecNumber>
    </recommendedName>
</protein>
<evidence type="ECO:0000256" key="9">
    <source>
        <dbReference type="ARBA" id="ARBA00022619"/>
    </source>
</evidence>
<dbReference type="Gene3D" id="3.90.870.10">
    <property type="entry name" value="DHBP synthase"/>
    <property type="match status" value="1"/>
</dbReference>
<dbReference type="Proteomes" id="UP000309128">
    <property type="component" value="Unassembled WGS sequence"/>
</dbReference>
<comment type="pathway">
    <text evidence="5">Cofactor biosynthesis; riboflavin biosynthesis; 2-hydroxy-3-oxobutyl phosphate from D-ribulose 5-phosphate: step 1/1.</text>
</comment>
<comment type="caution">
    <text evidence="15">The sequence shown here is derived from an EMBL/GenBank/DDBJ whole genome shotgun (WGS) entry which is preliminary data.</text>
</comment>
<dbReference type="GO" id="GO:0008686">
    <property type="term" value="F:3,4-dihydroxy-2-butanone-4-phosphate synthase activity"/>
    <property type="evidence" value="ECO:0007669"/>
    <property type="project" value="UniProtKB-EC"/>
</dbReference>
<dbReference type="AlphaFoldDB" id="A0A5S4FDV4"/>
<dbReference type="EC" id="2.5.1.9" evidence="7"/>
<dbReference type="NCBIfam" id="NF006767">
    <property type="entry name" value="PRK09289.1"/>
    <property type="match status" value="1"/>
</dbReference>
<evidence type="ECO:0000256" key="1">
    <source>
        <dbReference type="ARBA" id="ARBA00000968"/>
    </source>
</evidence>
<dbReference type="InterPro" id="IPR001783">
    <property type="entry name" value="Lumazine-bd"/>
</dbReference>
<evidence type="ECO:0000256" key="5">
    <source>
        <dbReference type="ARBA" id="ARBA00004904"/>
    </source>
</evidence>
<feature type="repeat" description="Lumazine-binding" evidence="12">
    <location>
        <begin position="1"/>
        <end position="92"/>
    </location>
</feature>
<evidence type="ECO:0000256" key="10">
    <source>
        <dbReference type="ARBA" id="ARBA00022679"/>
    </source>
</evidence>
<dbReference type="GO" id="GO:0009231">
    <property type="term" value="P:riboflavin biosynthetic process"/>
    <property type="evidence" value="ECO:0007669"/>
    <property type="project" value="UniProtKB-UniPathway"/>
</dbReference>
<dbReference type="OrthoDB" id="9793111at2"/>
<dbReference type="Gene3D" id="2.40.30.20">
    <property type="match status" value="2"/>
</dbReference>
<dbReference type="Pfam" id="PF00677">
    <property type="entry name" value="Lum_binding"/>
    <property type="match status" value="2"/>
</dbReference>
<sequence length="406" mass="42389">MFTGNVQEIGTVVAVDEARIAVNAPKAAGGAPGSICLNGVGLTVLKAAHEAEVLEAGLSADTRRRSTLDRVRPGTRVNVETPLTLGDPLTGHLVQGNVDAVGKIVRIDDEGAAQRLWIKPPERFLPLIVAKGQIAVDGVSLTVAEVSRDRFSVALIPLTLQATTLSELSAGDRVNLEPDLVVRLVRRRLPDLAQAVTDVVAALPWAGRLSGGRGVQRALAQVAAGGAVVIWDPDREGEGDVVFAGARLRPEAFTFLLTQVCGHSTVPCAPEVLGRLEIDPVPGPGDRHGTRPHIPVDLATGTGTGVSAAERAATVRRLAHPDARPADFLRPGHVFPLAARPGGLSERAGHTEATVALCVAAGLPPVGVCCEVMNPDGTMAQAADLEIAALRWGLPLLDVADLRKHL</sequence>
<reference evidence="15 16" key="1">
    <citation type="submission" date="2019-05" db="EMBL/GenBank/DDBJ databases">
        <title>Draft genome sequence of Nonomuraea turkmeniaca DSM 43926.</title>
        <authorList>
            <person name="Saricaoglu S."/>
            <person name="Isik K."/>
        </authorList>
    </citation>
    <scope>NUCLEOTIDE SEQUENCE [LARGE SCALE GENOMIC DNA]</scope>
    <source>
        <strain evidence="15 16">DSM 43926</strain>
    </source>
</reference>
<dbReference type="RefSeq" id="WP_138668537.1">
    <property type="nucleotide sequence ID" value="NZ_VCKY01000087.1"/>
</dbReference>
<dbReference type="PANTHER" id="PTHR21098">
    <property type="entry name" value="RIBOFLAVIN SYNTHASE ALPHA CHAIN"/>
    <property type="match status" value="1"/>
</dbReference>
<dbReference type="InterPro" id="IPR017945">
    <property type="entry name" value="DHBP_synth_RibB-like_a/b_dom"/>
</dbReference>
<keyword evidence="16" id="KW-1185">Reference proteome</keyword>
<dbReference type="PROSITE" id="PS51177">
    <property type="entry name" value="LUMAZINE_BIND"/>
    <property type="match status" value="2"/>
</dbReference>
<accession>A0A5S4FDV4</accession>
<evidence type="ECO:0000256" key="7">
    <source>
        <dbReference type="ARBA" id="ARBA00012827"/>
    </source>
</evidence>
<dbReference type="InterPro" id="IPR000422">
    <property type="entry name" value="DHBP_synthase_RibB"/>
</dbReference>
<dbReference type="EMBL" id="VCKY01000087">
    <property type="protein sequence ID" value="TMR16590.1"/>
    <property type="molecule type" value="Genomic_DNA"/>
</dbReference>
<keyword evidence="9" id="KW-0686">Riboflavin biosynthesis</keyword>
<evidence type="ECO:0000256" key="8">
    <source>
        <dbReference type="ARBA" id="ARBA00013950"/>
    </source>
</evidence>
<comment type="catalytic activity">
    <reaction evidence="1">
        <text>2 6,7-dimethyl-8-(1-D-ribityl)lumazine + H(+) = 5-amino-6-(D-ribitylamino)uracil + riboflavin</text>
        <dbReference type="Rhea" id="RHEA:20772"/>
        <dbReference type="ChEBI" id="CHEBI:15378"/>
        <dbReference type="ChEBI" id="CHEBI:15934"/>
        <dbReference type="ChEBI" id="CHEBI:57986"/>
        <dbReference type="ChEBI" id="CHEBI:58201"/>
        <dbReference type="EC" id="2.5.1.9"/>
    </reaction>
</comment>
<dbReference type="UniPathway" id="UPA00275">
    <property type="reaction ID" value="UER00399"/>
</dbReference>
<keyword evidence="10 15" id="KW-0808">Transferase</keyword>
<name>A0A5S4FDV4_9ACTN</name>
<feature type="domain" description="Lumazine-binding" evidence="14">
    <location>
        <begin position="93"/>
        <end position="189"/>
    </location>
</feature>
<dbReference type="SUPFAM" id="SSF55821">
    <property type="entry name" value="YrdC/RibB"/>
    <property type="match status" value="1"/>
</dbReference>
<evidence type="ECO:0000256" key="4">
    <source>
        <dbReference type="ARBA" id="ARBA00004887"/>
    </source>
</evidence>
<evidence type="ECO:0000256" key="12">
    <source>
        <dbReference type="PROSITE-ProRule" id="PRU00524"/>
    </source>
</evidence>
<comment type="function">
    <text evidence="2">Catalyzes the conversion of D-ribulose 5-phosphate to formate and 3,4-dihydroxy-2-butanone 4-phosphate.</text>
</comment>
<evidence type="ECO:0000313" key="16">
    <source>
        <dbReference type="Proteomes" id="UP000309128"/>
    </source>
</evidence>